<keyword evidence="1" id="KW-0472">Membrane</keyword>
<gene>
    <name evidence="2" type="ORF">J7W16_10390</name>
</gene>
<protein>
    <submittedName>
        <fullName evidence="2">Uncharacterized protein</fullName>
    </submittedName>
</protein>
<keyword evidence="3" id="KW-1185">Reference proteome</keyword>
<dbReference type="EMBL" id="JAGKSQ010000004">
    <property type="protein sequence ID" value="MBP3951545.1"/>
    <property type="molecule type" value="Genomic_DNA"/>
</dbReference>
<feature type="transmembrane region" description="Helical" evidence="1">
    <location>
        <begin position="27"/>
        <end position="44"/>
    </location>
</feature>
<evidence type="ECO:0000313" key="2">
    <source>
        <dbReference type="EMBL" id="MBP3951545.1"/>
    </source>
</evidence>
<dbReference type="RefSeq" id="WP_210597252.1">
    <property type="nucleotide sequence ID" value="NZ_JAGKSQ010000004.1"/>
</dbReference>
<evidence type="ECO:0000256" key="1">
    <source>
        <dbReference type="SAM" id="Phobius"/>
    </source>
</evidence>
<accession>A0A940WS94</accession>
<organism evidence="2 3">
    <name type="scientific">Halalkalibacter suaedae</name>
    <dbReference type="NCBI Taxonomy" id="2822140"/>
    <lineage>
        <taxon>Bacteria</taxon>
        <taxon>Bacillati</taxon>
        <taxon>Bacillota</taxon>
        <taxon>Bacilli</taxon>
        <taxon>Bacillales</taxon>
        <taxon>Bacillaceae</taxon>
        <taxon>Halalkalibacter</taxon>
    </lineage>
</organism>
<comment type="caution">
    <text evidence="2">The sequence shown here is derived from an EMBL/GenBank/DDBJ whole genome shotgun (WGS) entry which is preliminary data.</text>
</comment>
<dbReference type="AlphaFoldDB" id="A0A940WS94"/>
<name>A0A940WS94_9BACI</name>
<sequence length="50" mass="5707">MMRVMFILAALCIPFFAYIDKGATGILLGLFFMILGAFFSKPRFGRDRKN</sequence>
<proteinExistence type="predicted"/>
<dbReference type="Proteomes" id="UP000678228">
    <property type="component" value="Unassembled WGS sequence"/>
</dbReference>
<keyword evidence="1" id="KW-0812">Transmembrane</keyword>
<keyword evidence="1" id="KW-1133">Transmembrane helix</keyword>
<evidence type="ECO:0000313" key="3">
    <source>
        <dbReference type="Proteomes" id="UP000678228"/>
    </source>
</evidence>
<reference evidence="2" key="1">
    <citation type="submission" date="2021-03" db="EMBL/GenBank/DDBJ databases">
        <title>Bacillus suaedae sp. nov., isolated from Suaeda aralocaspica.</title>
        <authorList>
            <person name="Lei R.F.R."/>
        </authorList>
    </citation>
    <scope>NUCLEOTIDE SEQUENCE</scope>
    <source>
        <strain evidence="2">YZJH907-2</strain>
    </source>
</reference>